<dbReference type="InterPro" id="IPR011333">
    <property type="entry name" value="SKP1/BTB/POZ_sf"/>
</dbReference>
<feature type="region of interest" description="Disordered" evidence="1">
    <location>
        <begin position="527"/>
        <end position="568"/>
    </location>
</feature>
<feature type="compositionally biased region" description="Acidic residues" evidence="1">
    <location>
        <begin position="15"/>
        <end position="35"/>
    </location>
</feature>
<dbReference type="InParanoid" id="E3M924"/>
<dbReference type="CDD" id="cd18186">
    <property type="entry name" value="BTB_POZ_ZBTB_KLHL-like"/>
    <property type="match status" value="1"/>
</dbReference>
<feature type="region of interest" description="Disordered" evidence="1">
    <location>
        <begin position="1"/>
        <end position="49"/>
    </location>
</feature>
<dbReference type="Proteomes" id="UP000008281">
    <property type="component" value="Unassembled WGS sequence"/>
</dbReference>
<name>E3M924_CAERE</name>
<feature type="region of interest" description="Disordered" evidence="1">
    <location>
        <begin position="300"/>
        <end position="323"/>
    </location>
</feature>
<dbReference type="SUPFAM" id="SSF54695">
    <property type="entry name" value="POZ domain"/>
    <property type="match status" value="2"/>
</dbReference>
<organism evidence="4">
    <name type="scientific">Caenorhabditis remanei</name>
    <name type="common">Caenorhabditis vulgaris</name>
    <dbReference type="NCBI Taxonomy" id="31234"/>
    <lineage>
        <taxon>Eukaryota</taxon>
        <taxon>Metazoa</taxon>
        <taxon>Ecdysozoa</taxon>
        <taxon>Nematoda</taxon>
        <taxon>Chromadorea</taxon>
        <taxon>Rhabditida</taxon>
        <taxon>Rhabditina</taxon>
        <taxon>Rhabditomorpha</taxon>
        <taxon>Rhabditoidea</taxon>
        <taxon>Rhabditidae</taxon>
        <taxon>Peloderinae</taxon>
        <taxon>Caenorhabditis</taxon>
    </lineage>
</organism>
<evidence type="ECO:0000259" key="2">
    <source>
        <dbReference type="PROSITE" id="PS50097"/>
    </source>
</evidence>
<feature type="domain" description="BTB" evidence="2">
    <location>
        <begin position="68"/>
        <end position="131"/>
    </location>
</feature>
<evidence type="ECO:0000256" key="1">
    <source>
        <dbReference type="SAM" id="MobiDB-lite"/>
    </source>
</evidence>
<evidence type="ECO:0000313" key="3">
    <source>
        <dbReference type="EMBL" id="EFO96170.1"/>
    </source>
</evidence>
<gene>
    <name evidence="3" type="ORF">CRE_14607</name>
</gene>
<reference evidence="3" key="1">
    <citation type="submission" date="2007-07" db="EMBL/GenBank/DDBJ databases">
        <title>PCAP assembly of the Caenorhabditis remanei genome.</title>
        <authorList>
            <consortium name="The Caenorhabditis remanei Sequencing Consortium"/>
            <person name="Wilson R.K."/>
        </authorList>
    </citation>
    <scope>NUCLEOTIDE SEQUENCE [LARGE SCALE GENOMIC DNA]</scope>
    <source>
        <strain evidence="3">PB4641</strain>
    </source>
</reference>
<feature type="domain" description="BTB" evidence="2">
    <location>
        <begin position="337"/>
        <end position="396"/>
    </location>
</feature>
<evidence type="ECO:0000313" key="4">
    <source>
        <dbReference type="Proteomes" id="UP000008281"/>
    </source>
</evidence>
<dbReference type="OrthoDB" id="407567at2759"/>
<keyword evidence="4" id="KW-1185">Reference proteome</keyword>
<dbReference type="InterPro" id="IPR000210">
    <property type="entry name" value="BTB/POZ_dom"/>
</dbReference>
<sequence>MVFFETYSRRQPDRDEIEDEEEEVEDEEDEEEEDEAPRVPVEEEDMEEQPPLNIKQYLNFSGEDSQFSDFTFIIGRHHRKFHVEKGILIRHSPILKEMIVDIETITLLDVEETAFQRFLEVIYGASYVLNEDNIEKVLKLVKRWQAPFARRVCEDFVHNCRVMDRIKKLKLCVLYELNELGLKALIVRSFVSFEEIMDLRSSKILSGDAEMMRLMFDRVMALRNEARRHEMLIQNNNAPAPRAPIPPPENQENFRENQSSSSNDDIEHGRAPAPPPYQELAQPAPPVDFIEIRRNLNGFMASGSTNKRSGDHQEPAGGAKRPRKGIIDFSVGDSNLTDVVLVVEDQKFHVLKGRLAFHSQPFYTMFYGTYREAEQQEIELTGFGAEEFQVFLEYLYGDCGCRCDIVSGEIAQKALVIADMYDVDLVRRRCETTITKSSSLTKKMKFEIAVKYRLENLKGTILGEVKTFVDLEAILPSDLADLDPPTMKVVLEKSLEFNRCSKAPSPVPVPAALPRAAAVPVAAAPVRRAPGQAGPAPPVPVQPAAPVDLNRRPRRQRQAQRAQNRAPQ</sequence>
<dbReference type="STRING" id="31234.E3M924"/>
<accession>E3M924</accession>
<dbReference type="EMBL" id="DS268430">
    <property type="protein sequence ID" value="EFO96170.1"/>
    <property type="molecule type" value="Genomic_DNA"/>
</dbReference>
<dbReference type="PANTHER" id="PTHR22743">
    <property type="entry name" value="MEPRIN/TRAF-LIKE MATH FAMILY-C.ELEGANS"/>
    <property type="match status" value="1"/>
</dbReference>
<dbReference type="Pfam" id="PF00651">
    <property type="entry name" value="BTB"/>
    <property type="match status" value="2"/>
</dbReference>
<dbReference type="AlphaFoldDB" id="E3M924"/>
<feature type="region of interest" description="Disordered" evidence="1">
    <location>
        <begin position="235"/>
        <end position="282"/>
    </location>
</feature>
<dbReference type="PROSITE" id="PS50097">
    <property type="entry name" value="BTB"/>
    <property type="match status" value="2"/>
</dbReference>
<feature type="compositionally biased region" description="Low complexity" evidence="1">
    <location>
        <begin position="559"/>
        <end position="568"/>
    </location>
</feature>
<dbReference type="SMART" id="SM00225">
    <property type="entry name" value="BTB"/>
    <property type="match status" value="2"/>
</dbReference>
<protein>
    <recommendedName>
        <fullName evidence="2">BTB domain-containing protein</fullName>
    </recommendedName>
</protein>
<dbReference type="PANTHER" id="PTHR22743:SF165">
    <property type="entry name" value="BTB AND MATH DOMAIN CONTAINING-RELATED"/>
    <property type="match status" value="1"/>
</dbReference>
<dbReference type="Gene3D" id="3.30.710.10">
    <property type="entry name" value="Potassium Channel Kv1.1, Chain A"/>
    <property type="match status" value="2"/>
</dbReference>
<proteinExistence type="predicted"/>
<dbReference type="HOGENOM" id="CLU_479995_0_0_1"/>
<dbReference type="InterPro" id="IPR052664">
    <property type="entry name" value="BTB-MATH_domain_protein"/>
</dbReference>